<dbReference type="AlphaFoldDB" id="Q2L0Q6"/>
<dbReference type="PANTHER" id="PTHR30137:SF6">
    <property type="entry name" value="LUCIFERASE-LIKE MONOOXYGENASE"/>
    <property type="match status" value="1"/>
</dbReference>
<dbReference type="KEGG" id="bav:BAV1844"/>
<dbReference type="InterPro" id="IPR011251">
    <property type="entry name" value="Luciferase-like_dom"/>
</dbReference>
<feature type="domain" description="Luciferase-like" evidence="2">
    <location>
        <begin position="7"/>
        <end position="116"/>
    </location>
</feature>
<evidence type="ECO:0000256" key="1">
    <source>
        <dbReference type="ARBA" id="ARBA00007789"/>
    </source>
</evidence>
<protein>
    <submittedName>
        <fullName evidence="3">Monooxygenase</fullName>
    </submittedName>
</protein>
<organism evidence="3 4">
    <name type="scientific">Bordetella avium (strain 197N)</name>
    <dbReference type="NCBI Taxonomy" id="360910"/>
    <lineage>
        <taxon>Bacteria</taxon>
        <taxon>Pseudomonadati</taxon>
        <taxon>Pseudomonadota</taxon>
        <taxon>Betaproteobacteria</taxon>
        <taxon>Burkholderiales</taxon>
        <taxon>Alcaligenaceae</taxon>
        <taxon>Bordetella</taxon>
    </lineage>
</organism>
<dbReference type="Pfam" id="PF00296">
    <property type="entry name" value="Bac_luciferase"/>
    <property type="match status" value="2"/>
</dbReference>
<dbReference type="Gene3D" id="3.20.20.30">
    <property type="entry name" value="Luciferase-like domain"/>
    <property type="match status" value="1"/>
</dbReference>
<dbReference type="InterPro" id="IPR050766">
    <property type="entry name" value="Bact_Lucif_Oxidored"/>
</dbReference>
<dbReference type="InterPro" id="IPR019949">
    <property type="entry name" value="CmoO-like"/>
</dbReference>
<keyword evidence="4" id="KW-1185">Reference proteome</keyword>
<evidence type="ECO:0000259" key="2">
    <source>
        <dbReference type="Pfam" id="PF00296"/>
    </source>
</evidence>
<dbReference type="InterPro" id="IPR036661">
    <property type="entry name" value="Luciferase-like_sf"/>
</dbReference>
<dbReference type="STRING" id="360910.BAV1844"/>
<feature type="domain" description="Luciferase-like" evidence="2">
    <location>
        <begin position="179"/>
        <end position="334"/>
    </location>
</feature>
<dbReference type="SUPFAM" id="SSF51679">
    <property type="entry name" value="Bacterial luciferase-like"/>
    <property type="match status" value="1"/>
</dbReference>
<dbReference type="EMBL" id="AM167904">
    <property type="protein sequence ID" value="CAJ49453.1"/>
    <property type="molecule type" value="Genomic_DNA"/>
</dbReference>
<evidence type="ECO:0000313" key="4">
    <source>
        <dbReference type="Proteomes" id="UP000001977"/>
    </source>
</evidence>
<evidence type="ECO:0000313" key="3">
    <source>
        <dbReference type="EMBL" id="CAJ49453.1"/>
    </source>
</evidence>
<keyword evidence="3" id="KW-0503">Monooxygenase</keyword>
<reference evidence="3 4" key="1">
    <citation type="journal article" date="2006" name="J. Bacteriol.">
        <title>Comparison of the genome sequence of the poultry pathogen Bordetella avium with those of B. bronchiseptica, B. pertussis, and B. parapertussis reveals extensive diversity in surface structures associated with host interaction.</title>
        <authorList>
            <person name="Sebaihia M."/>
            <person name="Preston A."/>
            <person name="Maskell D.J."/>
            <person name="Kuzmiak H."/>
            <person name="Connell T.D."/>
            <person name="King N.D."/>
            <person name="Orndorff P.E."/>
            <person name="Miyamoto D.M."/>
            <person name="Thomson N.R."/>
            <person name="Harris D."/>
            <person name="Goble A."/>
            <person name="Lord A."/>
            <person name="Murphy L."/>
            <person name="Quail M.A."/>
            <person name="Rutter S."/>
            <person name="Squares R."/>
            <person name="Squares S."/>
            <person name="Woodward J."/>
            <person name="Parkhill J."/>
            <person name="Temple L.M."/>
        </authorList>
    </citation>
    <scope>NUCLEOTIDE SEQUENCE [LARGE SCALE GENOMIC DNA]</scope>
    <source>
        <strain evidence="3 4">197N</strain>
    </source>
</reference>
<dbReference type="PANTHER" id="PTHR30137">
    <property type="entry name" value="LUCIFERASE-LIKE MONOOXYGENASE"/>
    <property type="match status" value="1"/>
</dbReference>
<comment type="similarity">
    <text evidence="1">To bacterial alkanal monooxygenase alpha and beta chains.</text>
</comment>
<keyword evidence="3" id="KW-0560">Oxidoreductase</keyword>
<name>Q2L0Q6_BORA1</name>
<dbReference type="eggNOG" id="COG2141">
    <property type="taxonomic scope" value="Bacteria"/>
</dbReference>
<dbReference type="CDD" id="cd00347">
    <property type="entry name" value="Flavin_utilizing_monoxygenases"/>
    <property type="match status" value="1"/>
</dbReference>
<dbReference type="NCBIfam" id="TIGR03558">
    <property type="entry name" value="oxido_grp_1"/>
    <property type="match status" value="1"/>
</dbReference>
<accession>Q2L0Q6</accession>
<sequence>VSVVPLSVLDLAPVRAGGNARLALNETLDLARQAERLGYHRYWLAEHHLSGGLASSATPVLIGQVAAVTERIRVGSGATLLGYHTPLSVVESFGTLEALYPGRIDLGLGRGLAARERAHAFLAQAVEQAGPRIVRGVKVPAPPPMTPQRSLARDRLLQHPGAQPLSLAAAVETIFQLINGDYLFEDGSPAQAMPGIGADLDVWVLGSSAGESARVAAERGLPLAVNYHVSPATVFDAIEAYRSAFRPSPRLSRPYLMVSADVLVAENLAQARYLARPYAAWVHGIRSGQGAQPYPAPDTVDLSGIDPELVRDRLETQFLGDARGVAESLRVLQRATEADELLVTTNAYRHQDRLASFALLAGAWFAQGRHKDA</sequence>
<feature type="non-terminal residue" evidence="3">
    <location>
        <position position="1"/>
    </location>
</feature>
<dbReference type="Proteomes" id="UP000001977">
    <property type="component" value="Chromosome"/>
</dbReference>
<dbReference type="GO" id="GO:0016705">
    <property type="term" value="F:oxidoreductase activity, acting on paired donors, with incorporation or reduction of molecular oxygen"/>
    <property type="evidence" value="ECO:0007669"/>
    <property type="project" value="InterPro"/>
</dbReference>
<dbReference type="GO" id="GO:0004497">
    <property type="term" value="F:monooxygenase activity"/>
    <property type="evidence" value="ECO:0007669"/>
    <property type="project" value="UniProtKB-KW"/>
</dbReference>
<dbReference type="HOGENOM" id="CLU_027853_9_2_4"/>
<gene>
    <name evidence="3" type="ordered locus">BAV1844</name>
</gene>
<dbReference type="GO" id="GO:0005829">
    <property type="term" value="C:cytosol"/>
    <property type="evidence" value="ECO:0007669"/>
    <property type="project" value="TreeGrafter"/>
</dbReference>
<proteinExistence type="predicted"/>